<dbReference type="KEGG" id="elux:BTN50_0651"/>
<dbReference type="Proteomes" id="UP000218160">
    <property type="component" value="Chromosome 1"/>
</dbReference>
<proteinExistence type="predicted"/>
<accession>A0A291B856</accession>
<dbReference type="EMBL" id="CP020660">
    <property type="protein sequence ID" value="ATF09173.1"/>
    <property type="molecule type" value="Genomic_DNA"/>
</dbReference>
<reference evidence="2" key="1">
    <citation type="submission" date="2017-04" db="EMBL/GenBank/DDBJ databases">
        <title>Genome evolution of the luminous symbionts of deep sea anglerfish.</title>
        <authorList>
            <person name="Hendry T.A."/>
        </authorList>
    </citation>
    <scope>NUCLEOTIDE SEQUENCE [LARGE SCALE GENOMIC DNA]</scope>
</reference>
<name>A0A291B856_9GAMM</name>
<protein>
    <submittedName>
        <fullName evidence="1">Uncharacterized protein</fullName>
    </submittedName>
</protein>
<organism evidence="1 2">
    <name type="scientific">Candidatus Enterovibrio altilux</name>
    <dbReference type="NCBI Taxonomy" id="1927128"/>
    <lineage>
        <taxon>Bacteria</taxon>
        <taxon>Pseudomonadati</taxon>
        <taxon>Pseudomonadota</taxon>
        <taxon>Gammaproteobacteria</taxon>
        <taxon>Vibrionales</taxon>
        <taxon>Vibrionaceae</taxon>
        <taxon>Enterovibrio</taxon>
    </lineage>
</organism>
<sequence>MIINSATNSMNLSILLITTRIEDTSFAFDGFDFACTLLVTL</sequence>
<evidence type="ECO:0000313" key="2">
    <source>
        <dbReference type="Proteomes" id="UP000218160"/>
    </source>
</evidence>
<dbReference type="AlphaFoldDB" id="A0A291B856"/>
<keyword evidence="2" id="KW-1185">Reference proteome</keyword>
<gene>
    <name evidence="1" type="ORF">BTN50_0651</name>
</gene>
<evidence type="ECO:0000313" key="1">
    <source>
        <dbReference type="EMBL" id="ATF09173.1"/>
    </source>
</evidence>